<organism evidence="7 8">
    <name type="scientific">Oceanobacillus halophilus</name>
    <dbReference type="NCBI Taxonomy" id="930130"/>
    <lineage>
        <taxon>Bacteria</taxon>
        <taxon>Bacillati</taxon>
        <taxon>Bacillota</taxon>
        <taxon>Bacilli</taxon>
        <taxon>Bacillales</taxon>
        <taxon>Bacillaceae</taxon>
        <taxon>Oceanobacillus</taxon>
    </lineage>
</organism>
<dbReference type="PANTHER" id="PTHR33545">
    <property type="entry name" value="UPF0750 MEMBRANE PROTEIN YITT-RELATED"/>
    <property type="match status" value="1"/>
</dbReference>
<feature type="transmembrane region" description="Helical" evidence="6">
    <location>
        <begin position="133"/>
        <end position="162"/>
    </location>
</feature>
<protein>
    <recommendedName>
        <fullName evidence="9">YitT family protein</fullName>
    </recommendedName>
</protein>
<evidence type="ECO:0000313" key="8">
    <source>
        <dbReference type="Proteomes" id="UP000269301"/>
    </source>
</evidence>
<dbReference type="RefSeq" id="WP_121203133.1">
    <property type="nucleotide sequence ID" value="NZ_RBZP01000002.1"/>
</dbReference>
<dbReference type="PANTHER" id="PTHR33545:SF5">
    <property type="entry name" value="UPF0750 MEMBRANE PROTEIN YITT"/>
    <property type="match status" value="1"/>
</dbReference>
<evidence type="ECO:0000313" key="7">
    <source>
        <dbReference type="EMBL" id="RKQ35502.1"/>
    </source>
</evidence>
<sequence length="195" mass="21131">MLKKGVAIIIGSTLVAFAINFFIITNHLLDGGIIGIGLLAKYIFGVKPGLTIIILSIPLYFIAYFYKRIYFYNGIHGLLISSFLIDLFQPVSHWNPEGGPILVGAIIGGILIGTGVGIMLLNDISTGGSELLALIISNITSINAGLLIFFIDCLVLLIGFFYIPPVTIFYSACMVLTIGLTTSTLIRNFQIKKLE</sequence>
<keyword evidence="2" id="KW-1003">Cell membrane</keyword>
<evidence type="ECO:0000256" key="2">
    <source>
        <dbReference type="ARBA" id="ARBA00022475"/>
    </source>
</evidence>
<dbReference type="OrthoDB" id="2602718at2"/>
<keyword evidence="3 6" id="KW-0812">Transmembrane</keyword>
<dbReference type="GO" id="GO:0005886">
    <property type="term" value="C:plasma membrane"/>
    <property type="evidence" value="ECO:0007669"/>
    <property type="project" value="UniProtKB-SubCell"/>
</dbReference>
<evidence type="ECO:0000256" key="5">
    <source>
        <dbReference type="ARBA" id="ARBA00023136"/>
    </source>
</evidence>
<dbReference type="InterPro" id="IPR003740">
    <property type="entry name" value="YitT"/>
</dbReference>
<dbReference type="InterPro" id="IPR051461">
    <property type="entry name" value="UPF0750_membrane"/>
</dbReference>
<accession>A0A495A6M1</accession>
<dbReference type="Pfam" id="PF02588">
    <property type="entry name" value="YitT_membrane"/>
    <property type="match status" value="1"/>
</dbReference>
<comment type="caution">
    <text evidence="7">The sequence shown here is derived from an EMBL/GenBank/DDBJ whole genome shotgun (WGS) entry which is preliminary data.</text>
</comment>
<feature type="transmembrane region" description="Helical" evidence="6">
    <location>
        <begin position="101"/>
        <end position="121"/>
    </location>
</feature>
<evidence type="ECO:0000256" key="3">
    <source>
        <dbReference type="ARBA" id="ARBA00022692"/>
    </source>
</evidence>
<keyword evidence="4 6" id="KW-1133">Transmembrane helix</keyword>
<dbReference type="EMBL" id="RBZP01000002">
    <property type="protein sequence ID" value="RKQ35502.1"/>
    <property type="molecule type" value="Genomic_DNA"/>
</dbReference>
<feature type="transmembrane region" description="Helical" evidence="6">
    <location>
        <begin position="168"/>
        <end position="186"/>
    </location>
</feature>
<keyword evidence="8" id="KW-1185">Reference proteome</keyword>
<evidence type="ECO:0000256" key="1">
    <source>
        <dbReference type="ARBA" id="ARBA00004651"/>
    </source>
</evidence>
<feature type="transmembrane region" description="Helical" evidence="6">
    <location>
        <begin position="69"/>
        <end position="89"/>
    </location>
</feature>
<comment type="subcellular location">
    <subcellularLocation>
        <location evidence="1">Cell membrane</location>
        <topology evidence="1">Multi-pass membrane protein</topology>
    </subcellularLocation>
</comment>
<evidence type="ECO:0008006" key="9">
    <source>
        <dbReference type="Google" id="ProtNLM"/>
    </source>
</evidence>
<name>A0A495A6M1_9BACI</name>
<dbReference type="AlphaFoldDB" id="A0A495A6M1"/>
<evidence type="ECO:0000256" key="4">
    <source>
        <dbReference type="ARBA" id="ARBA00022989"/>
    </source>
</evidence>
<gene>
    <name evidence="7" type="ORF">D8M06_04270</name>
</gene>
<dbReference type="Proteomes" id="UP000269301">
    <property type="component" value="Unassembled WGS sequence"/>
</dbReference>
<keyword evidence="5 6" id="KW-0472">Membrane</keyword>
<proteinExistence type="predicted"/>
<feature type="transmembrane region" description="Helical" evidence="6">
    <location>
        <begin position="7"/>
        <end position="29"/>
    </location>
</feature>
<reference evidence="7 8" key="1">
    <citation type="journal article" date="2016" name="Int. J. Syst. Evol. Microbiol.">
        <title>Oceanobacillus halophilus sp. nov., a novel moderately halophilic bacterium from a hypersaline lake.</title>
        <authorList>
            <person name="Amoozegar M.A."/>
            <person name="Bagheri M."/>
            <person name="Makhdoumi A."/>
            <person name="Nikou M.M."/>
            <person name="Fazeli S.A.S."/>
            <person name="Schumann P."/>
            <person name="Sproer C."/>
            <person name="Sanchez-Porro C."/>
            <person name="Ventosa A."/>
        </authorList>
    </citation>
    <scope>NUCLEOTIDE SEQUENCE [LARGE SCALE GENOMIC DNA]</scope>
    <source>
        <strain evidence="7 8">DSM 23996</strain>
    </source>
</reference>
<evidence type="ECO:0000256" key="6">
    <source>
        <dbReference type="SAM" id="Phobius"/>
    </source>
</evidence>
<feature type="transmembrane region" description="Helical" evidence="6">
    <location>
        <begin position="41"/>
        <end position="62"/>
    </location>
</feature>